<reference evidence="1 2" key="1">
    <citation type="submission" date="2024-10" db="EMBL/GenBank/DDBJ databases">
        <title>Updated reference genomes for cyclostephanoid diatoms.</title>
        <authorList>
            <person name="Roberts W.R."/>
            <person name="Alverson A.J."/>
        </authorList>
    </citation>
    <scope>NUCLEOTIDE SEQUENCE [LARGE SCALE GENOMIC DNA]</scope>
    <source>
        <strain evidence="1 2">AJA010-31</strain>
    </source>
</reference>
<organism evidence="1 2">
    <name type="scientific">Cyclotella atomus</name>
    <dbReference type="NCBI Taxonomy" id="382360"/>
    <lineage>
        <taxon>Eukaryota</taxon>
        <taxon>Sar</taxon>
        <taxon>Stramenopiles</taxon>
        <taxon>Ochrophyta</taxon>
        <taxon>Bacillariophyta</taxon>
        <taxon>Coscinodiscophyceae</taxon>
        <taxon>Thalassiosirophycidae</taxon>
        <taxon>Stephanodiscales</taxon>
        <taxon>Stephanodiscaceae</taxon>
        <taxon>Cyclotella</taxon>
    </lineage>
</organism>
<gene>
    <name evidence="1" type="ORF">ACHAWO_006738</name>
</gene>
<sequence length="334" mass="37730">MRPALTFTTTYISKPPAGVPSPIFVLLPNPRPLEMKFSDDCLQKGLNLLRYEDWEIDRVCDRTNHERFAAHYGFSPATVAAVLNDNQQLDEENFFMTLSWWKIYDTEHRMNARWKLHPETIRDTLEDVCKQLAKRKADKIVFGEFAPGQIFVASLDCVHFKVQEFGTDPSSKWYSHKHNGPGLTYLMAVDTVKDRIVWAEGPFPAATHDITIFRGGTVKAGKETWRKSSLYYKVNEEQRLVGDSGLVGEPNKISTALGGHAPLTKELFARFKSRGETLFRGYKSLEIMGGSSFRHKGKRGGGAKGKMAYHGLVFDAITVVMQYALETDGPLFDV</sequence>
<keyword evidence="2" id="KW-1185">Reference proteome</keyword>
<dbReference type="EMBL" id="JALLPJ020001411">
    <property type="protein sequence ID" value="KAL3764890.1"/>
    <property type="molecule type" value="Genomic_DNA"/>
</dbReference>
<name>A0ABD3MLE9_9STRA</name>
<comment type="caution">
    <text evidence="1">The sequence shown here is derived from an EMBL/GenBank/DDBJ whole genome shotgun (WGS) entry which is preliminary data.</text>
</comment>
<dbReference type="Proteomes" id="UP001530400">
    <property type="component" value="Unassembled WGS sequence"/>
</dbReference>
<dbReference type="AlphaFoldDB" id="A0ABD3MLE9"/>
<evidence type="ECO:0000313" key="2">
    <source>
        <dbReference type="Proteomes" id="UP001530400"/>
    </source>
</evidence>
<proteinExistence type="predicted"/>
<protein>
    <submittedName>
        <fullName evidence="1">Uncharacterized protein</fullName>
    </submittedName>
</protein>
<accession>A0ABD3MLE9</accession>
<evidence type="ECO:0000313" key="1">
    <source>
        <dbReference type="EMBL" id="KAL3764890.1"/>
    </source>
</evidence>